<dbReference type="InterPro" id="IPR025365">
    <property type="entry name" value="DUF4269"/>
</dbReference>
<organism evidence="1 2">
    <name type="scientific">Aquimarina algicola</name>
    <dbReference type="NCBI Taxonomy" id="2589995"/>
    <lineage>
        <taxon>Bacteria</taxon>
        <taxon>Pseudomonadati</taxon>
        <taxon>Bacteroidota</taxon>
        <taxon>Flavobacteriia</taxon>
        <taxon>Flavobacteriales</taxon>
        <taxon>Flavobacteriaceae</taxon>
        <taxon>Aquimarina</taxon>
    </lineage>
</organism>
<evidence type="ECO:0000313" key="2">
    <source>
        <dbReference type="Proteomes" id="UP000315540"/>
    </source>
</evidence>
<dbReference type="SUPFAM" id="SSF81301">
    <property type="entry name" value="Nucleotidyltransferase"/>
    <property type="match status" value="1"/>
</dbReference>
<dbReference type="EMBL" id="VFWZ01000008">
    <property type="protein sequence ID" value="TPN82763.1"/>
    <property type="molecule type" value="Genomic_DNA"/>
</dbReference>
<name>A0A504J587_9FLAO</name>
<dbReference type="InterPro" id="IPR043519">
    <property type="entry name" value="NT_sf"/>
</dbReference>
<protein>
    <submittedName>
        <fullName evidence="1">DUF4269 domain-containing protein</fullName>
    </submittedName>
</protein>
<gene>
    <name evidence="1" type="ORF">FHK87_20255</name>
</gene>
<dbReference type="OrthoDB" id="6402248at2"/>
<keyword evidence="2" id="KW-1185">Reference proteome</keyword>
<evidence type="ECO:0000313" key="1">
    <source>
        <dbReference type="EMBL" id="TPN82763.1"/>
    </source>
</evidence>
<dbReference type="Proteomes" id="UP000315540">
    <property type="component" value="Unassembled WGS sequence"/>
</dbReference>
<proteinExistence type="predicted"/>
<accession>A0A504J587</accession>
<dbReference type="AlphaFoldDB" id="A0A504J587"/>
<reference evidence="1 2" key="1">
    <citation type="submission" date="2019-06" db="EMBL/GenBank/DDBJ databases">
        <authorList>
            <person name="Meng X."/>
        </authorList>
    </citation>
    <scope>NUCLEOTIDE SEQUENCE [LARGE SCALE GENOMIC DNA]</scope>
    <source>
        <strain evidence="1 2">M625</strain>
    </source>
</reference>
<dbReference type="RefSeq" id="WP_140595986.1">
    <property type="nucleotide sequence ID" value="NZ_VFWZ01000008.1"/>
</dbReference>
<dbReference type="Pfam" id="PF14091">
    <property type="entry name" value="DUF4269"/>
    <property type="match status" value="1"/>
</dbReference>
<comment type="caution">
    <text evidence="1">The sequence shown here is derived from an EMBL/GenBank/DDBJ whole genome shotgun (WGS) entry which is preliminary data.</text>
</comment>
<sequence>MKTDFTNIEYLKEGNERQRRAFAELIEISIFDHLQDYKPILTGTIPIGIDLPESDLDIICQCSNHLKFAKTLNSLYSNKENYQIHTSNWNDLESTIATFHSGEFQIEIFGQDCPTENQNAYRHMIIEHKILSSKNDKFRAEIIQLKKEGLKTEPAFARLLGLQGNPYEELLKFKE</sequence>